<sequence length="694" mass="75798">MGTSLRPRPGCRSRGATYARAVSANPFLAPSPLPFGYPDFTAIREEHFAEAFEAGMAEQRAEVAAVTADPAPATFENTIVALERSGRTLQRVSAVFFTLVSSCSTAGIREIEAAVAPRLAAHHDAITLDPALFARIEALFDAREDLGLDPESHRLLERYHRDAVRAGARLGPAEQSRLRELNAELSALSTEFGSLLLAEANDSAVHVTDVDELDGLSPDAISAAEQAARARGLDGYLITMVLPTGQPALASLTDRALRQRVHTASVSRGSRGGPHDTREIVRRMVGLRAERARLLGHPHHASWSVEPGTAGTVEAMDAMLDQLAPVAAANVRAEAEELAAVAGHPIEPWDRAFYAERVRRERYDLDGEALRPYFELDRVLHDGVFRAAALLYGLRFAERTDLPLHHPDVRVFDVHDSDGQLGLFVFDPYARDSKRGGAWMNSFVSQSHLLGTRPVVLNTLNIAKPADGEPTLLTLDNVRTAFHEFGHALHGLFSDVRYPTFSGTSVPRDFVEYPSQVNEMWLDHPEILPGYARHHATGEPLDPALVARLAESRSYGEGFASTEYLAATQLDQAWHRLAPDAVPDDVPAFEAAAIEAAGLAVPSAPPRYRTTYFNHVFGGGYSAAYYSYIWSEVLDADTVEWFAENGGLDRAVGERFRRGLLAVGGAVDPLEAYRAFRGRDPEIGPLLARRFGKV</sequence>
<keyword evidence="6 7" id="KW-0482">Metalloprotease</keyword>
<dbReference type="Gene3D" id="1.10.1370.10">
    <property type="entry name" value="Neurolysin, domain 3"/>
    <property type="match status" value="1"/>
</dbReference>
<dbReference type="InterPro" id="IPR045090">
    <property type="entry name" value="Pept_M3A_M3B"/>
</dbReference>
<proteinExistence type="inferred from homology"/>
<dbReference type="Proteomes" id="UP001165283">
    <property type="component" value="Unassembled WGS sequence"/>
</dbReference>
<evidence type="ECO:0000259" key="8">
    <source>
        <dbReference type="Pfam" id="PF01432"/>
    </source>
</evidence>
<evidence type="ECO:0000313" key="9">
    <source>
        <dbReference type="EMBL" id="MCO1659418.1"/>
    </source>
</evidence>
<keyword evidence="3 7" id="KW-0479">Metal-binding</keyword>
<keyword evidence="10" id="KW-1185">Reference proteome</keyword>
<protein>
    <submittedName>
        <fullName evidence="9">M3 family metallopeptidase</fullName>
    </submittedName>
</protein>
<dbReference type="CDD" id="cd06456">
    <property type="entry name" value="M3A_DCP"/>
    <property type="match status" value="1"/>
</dbReference>
<dbReference type="SUPFAM" id="SSF55486">
    <property type="entry name" value="Metalloproteases ('zincins'), catalytic domain"/>
    <property type="match status" value="1"/>
</dbReference>
<evidence type="ECO:0000256" key="6">
    <source>
        <dbReference type="ARBA" id="ARBA00023049"/>
    </source>
</evidence>
<evidence type="ECO:0000256" key="4">
    <source>
        <dbReference type="ARBA" id="ARBA00022801"/>
    </source>
</evidence>
<evidence type="ECO:0000256" key="3">
    <source>
        <dbReference type="ARBA" id="ARBA00022723"/>
    </source>
</evidence>
<dbReference type="EMBL" id="JAGSOV010000065">
    <property type="protein sequence ID" value="MCO1659418.1"/>
    <property type="molecule type" value="Genomic_DNA"/>
</dbReference>
<reference evidence="9" key="1">
    <citation type="submission" date="2021-04" db="EMBL/GenBank/DDBJ databases">
        <title>Pseudonocardia sp. nov., isolated from sandy soil of mangrove forest.</title>
        <authorList>
            <person name="Zan Z."/>
            <person name="Huang R."/>
            <person name="Liu W."/>
        </authorList>
    </citation>
    <scope>NUCLEOTIDE SEQUENCE</scope>
    <source>
        <strain evidence="9">S2-4</strain>
    </source>
</reference>
<feature type="domain" description="Peptidase M3A/M3B catalytic" evidence="8">
    <location>
        <begin position="249"/>
        <end position="688"/>
    </location>
</feature>
<evidence type="ECO:0000256" key="1">
    <source>
        <dbReference type="ARBA" id="ARBA00006040"/>
    </source>
</evidence>
<dbReference type="InterPro" id="IPR024079">
    <property type="entry name" value="MetalloPept_cat_dom_sf"/>
</dbReference>
<dbReference type="PANTHER" id="PTHR43660:SF1">
    <property type="entry name" value="DIPEPTIDYL CARBOXYPEPTIDASE"/>
    <property type="match status" value="1"/>
</dbReference>
<keyword evidence="2 7" id="KW-0645">Protease</keyword>
<dbReference type="Gene3D" id="1.10.1370.40">
    <property type="match status" value="1"/>
</dbReference>
<comment type="similarity">
    <text evidence="1 7">Belongs to the peptidase M3 family.</text>
</comment>
<dbReference type="Gene3D" id="3.40.390.10">
    <property type="entry name" value="Collagenase (Catalytic Domain)"/>
    <property type="match status" value="1"/>
</dbReference>
<comment type="caution">
    <text evidence="9">The sequence shown here is derived from an EMBL/GenBank/DDBJ whole genome shotgun (WGS) entry which is preliminary data.</text>
</comment>
<gene>
    <name evidence="9" type="ORF">KDL28_30535</name>
</gene>
<keyword evidence="4 7" id="KW-0378">Hydrolase</keyword>
<name>A0ABT1A922_9PSEU</name>
<evidence type="ECO:0000313" key="10">
    <source>
        <dbReference type="Proteomes" id="UP001165283"/>
    </source>
</evidence>
<evidence type="ECO:0000256" key="2">
    <source>
        <dbReference type="ARBA" id="ARBA00022670"/>
    </source>
</evidence>
<dbReference type="Pfam" id="PF01432">
    <property type="entry name" value="Peptidase_M3"/>
    <property type="match status" value="1"/>
</dbReference>
<dbReference type="InterPro" id="IPR034005">
    <property type="entry name" value="M3A_DCP"/>
</dbReference>
<organism evidence="9 10">
    <name type="scientific">Pseudonocardia humida</name>
    <dbReference type="NCBI Taxonomy" id="2800819"/>
    <lineage>
        <taxon>Bacteria</taxon>
        <taxon>Bacillati</taxon>
        <taxon>Actinomycetota</taxon>
        <taxon>Actinomycetes</taxon>
        <taxon>Pseudonocardiales</taxon>
        <taxon>Pseudonocardiaceae</taxon>
        <taxon>Pseudonocardia</taxon>
    </lineage>
</organism>
<evidence type="ECO:0000256" key="7">
    <source>
        <dbReference type="RuleBase" id="RU003435"/>
    </source>
</evidence>
<dbReference type="PANTHER" id="PTHR43660">
    <property type="entry name" value="DIPEPTIDYL CARBOXYPEPTIDASE"/>
    <property type="match status" value="1"/>
</dbReference>
<dbReference type="InterPro" id="IPR024077">
    <property type="entry name" value="Neurolysin/TOP_dom2"/>
</dbReference>
<keyword evidence="5 7" id="KW-0862">Zinc</keyword>
<comment type="cofactor">
    <cofactor evidence="7">
        <name>Zn(2+)</name>
        <dbReference type="ChEBI" id="CHEBI:29105"/>
    </cofactor>
    <text evidence="7">Binds 1 zinc ion.</text>
</comment>
<accession>A0ABT1A922</accession>
<evidence type="ECO:0000256" key="5">
    <source>
        <dbReference type="ARBA" id="ARBA00022833"/>
    </source>
</evidence>
<dbReference type="InterPro" id="IPR001567">
    <property type="entry name" value="Pept_M3A_M3B_dom"/>
</dbReference>